<gene>
    <name evidence="1" type="ORF">CAMGR0001_2579</name>
</gene>
<proteinExistence type="predicted"/>
<comment type="caution">
    <text evidence="1">The sequence shown here is derived from an EMBL/GenBank/DDBJ whole genome shotgun (WGS) entry which is preliminary data.</text>
</comment>
<dbReference type="STRING" id="824.CGRAC_0401"/>
<evidence type="ECO:0000313" key="1">
    <source>
        <dbReference type="EMBL" id="EEV18568.1"/>
    </source>
</evidence>
<evidence type="ECO:0000313" key="2">
    <source>
        <dbReference type="Proteomes" id="UP000005709"/>
    </source>
</evidence>
<name>C8PEU0_9BACT</name>
<accession>C8PEU0</accession>
<dbReference type="AlphaFoldDB" id="C8PEU0"/>
<sequence length="61" mass="7005">MLKSYPLAMQGVEFRGHGVTGIYEMSKRISFVHFAFAAPSEQNILSKHARLRAARYIFARF</sequence>
<dbReference type="Proteomes" id="UP000005709">
    <property type="component" value="Unassembled WGS sequence"/>
</dbReference>
<keyword evidence="2" id="KW-1185">Reference proteome</keyword>
<dbReference type="EMBL" id="ACYG01000009">
    <property type="protein sequence ID" value="EEV18568.1"/>
    <property type="molecule type" value="Genomic_DNA"/>
</dbReference>
<reference evidence="1 2" key="1">
    <citation type="submission" date="2009-07" db="EMBL/GenBank/DDBJ databases">
        <authorList>
            <person name="Madupu R."/>
            <person name="Sebastian Y."/>
            <person name="Durkin A.S."/>
            <person name="Torralba M."/>
            <person name="Methe B."/>
            <person name="Sutton G.G."/>
            <person name="Strausberg R.L."/>
            <person name="Nelson K.E."/>
        </authorList>
    </citation>
    <scope>NUCLEOTIDE SEQUENCE [LARGE SCALE GENOMIC DNA]</scope>
    <source>
        <strain evidence="1 2">RM3268</strain>
    </source>
</reference>
<organism evidence="1 2">
    <name type="scientific">Campylobacter gracilis RM3268</name>
    <dbReference type="NCBI Taxonomy" id="553220"/>
    <lineage>
        <taxon>Bacteria</taxon>
        <taxon>Pseudomonadati</taxon>
        <taxon>Campylobacterota</taxon>
        <taxon>Epsilonproteobacteria</taxon>
        <taxon>Campylobacterales</taxon>
        <taxon>Campylobacteraceae</taxon>
        <taxon>Campylobacter</taxon>
    </lineage>
</organism>
<protein>
    <submittedName>
        <fullName evidence="1">Uncharacterized protein</fullName>
    </submittedName>
</protein>
<dbReference type="RefSeq" id="WP_005869600.1">
    <property type="nucleotide sequence ID" value="NZ_ACYG01000009.1"/>
</dbReference>